<feature type="signal peptide" evidence="1">
    <location>
        <begin position="1"/>
        <end position="23"/>
    </location>
</feature>
<sequence length="158" mass="18453">MKTLSFFISVIVALFVFTNNICAQNEVKVSNGKSYVYDYKNQKIYRQTLNRSFQQDKILDNFVAKQTTPVNNLYIEVLSPARLEELKSEKIATTFICDSYGKVKSVEFLFFKEPFLSVDEIERLEEAFLNYTFDLKVYGDKQDSNLYKFAIACFFSKL</sequence>
<dbReference type="RefSeq" id="WP_054349505.1">
    <property type="nucleotide sequence ID" value="NZ_QRWN01000057.1"/>
</dbReference>
<gene>
    <name evidence="3" type="ORF">DXC34_06905</name>
    <name evidence="2" type="ORF">F9950_11900</name>
</gene>
<accession>A0A3E4UQE9</accession>
<name>A0A3E4UQE9_BACSE</name>
<dbReference type="EMBL" id="QSSV01000007">
    <property type="protein sequence ID" value="RGM14001.1"/>
    <property type="molecule type" value="Genomic_DNA"/>
</dbReference>
<evidence type="ECO:0000313" key="2">
    <source>
        <dbReference type="EMBL" id="KAB5326559.1"/>
    </source>
</evidence>
<dbReference type="Proteomes" id="UP000261223">
    <property type="component" value="Unassembled WGS sequence"/>
</dbReference>
<evidence type="ECO:0000313" key="5">
    <source>
        <dbReference type="Proteomes" id="UP000431177"/>
    </source>
</evidence>
<reference evidence="3 4" key="1">
    <citation type="submission" date="2018-08" db="EMBL/GenBank/DDBJ databases">
        <title>A genome reference for cultivated species of the human gut microbiota.</title>
        <authorList>
            <person name="Zou Y."/>
            <person name="Xue W."/>
            <person name="Luo G."/>
        </authorList>
    </citation>
    <scope>NUCLEOTIDE SEQUENCE [LARGE SCALE GENOMIC DNA]</scope>
    <source>
        <strain evidence="3 4">TF03-6</strain>
    </source>
</reference>
<dbReference type="Proteomes" id="UP000431177">
    <property type="component" value="Unassembled WGS sequence"/>
</dbReference>
<evidence type="ECO:0000313" key="4">
    <source>
        <dbReference type="Proteomes" id="UP000261223"/>
    </source>
</evidence>
<keyword evidence="1" id="KW-0732">Signal</keyword>
<dbReference type="EMBL" id="WCLA01000024">
    <property type="protein sequence ID" value="KAB5326559.1"/>
    <property type="molecule type" value="Genomic_DNA"/>
</dbReference>
<evidence type="ECO:0000256" key="1">
    <source>
        <dbReference type="SAM" id="SignalP"/>
    </source>
</evidence>
<proteinExistence type="predicted"/>
<dbReference type="AlphaFoldDB" id="A0A3E4UQE9"/>
<reference evidence="2 5" key="2">
    <citation type="journal article" date="2019" name="Nat. Med.">
        <title>A library of human gut bacterial isolates paired with longitudinal multiomics data enables mechanistic microbiome research.</title>
        <authorList>
            <person name="Poyet M."/>
            <person name="Groussin M."/>
            <person name="Gibbons S.M."/>
            <person name="Avila-Pacheco J."/>
            <person name="Jiang X."/>
            <person name="Kearney S.M."/>
            <person name="Perrotta A.R."/>
            <person name="Berdy B."/>
            <person name="Zhao S."/>
            <person name="Lieberman T.D."/>
            <person name="Swanson P.K."/>
            <person name="Smith M."/>
            <person name="Roesemann S."/>
            <person name="Alexander J.E."/>
            <person name="Rich S.A."/>
            <person name="Livny J."/>
            <person name="Vlamakis H."/>
            <person name="Clish C."/>
            <person name="Bullock K."/>
            <person name="Deik A."/>
            <person name="Scott J."/>
            <person name="Pierce K.A."/>
            <person name="Xavier R.J."/>
            <person name="Alm E.J."/>
        </authorList>
    </citation>
    <scope>NUCLEOTIDE SEQUENCE [LARGE SCALE GENOMIC DNA]</scope>
    <source>
        <strain evidence="2 5">BIOML-A2</strain>
    </source>
</reference>
<comment type="caution">
    <text evidence="3">The sequence shown here is derived from an EMBL/GenBank/DDBJ whole genome shotgun (WGS) entry which is preliminary data.</text>
</comment>
<evidence type="ECO:0000313" key="3">
    <source>
        <dbReference type="EMBL" id="RGM14001.1"/>
    </source>
</evidence>
<protein>
    <submittedName>
        <fullName evidence="3">Uncharacterized protein</fullName>
    </submittedName>
</protein>
<organism evidence="3 4">
    <name type="scientific">Bacteroides stercoris</name>
    <dbReference type="NCBI Taxonomy" id="46506"/>
    <lineage>
        <taxon>Bacteria</taxon>
        <taxon>Pseudomonadati</taxon>
        <taxon>Bacteroidota</taxon>
        <taxon>Bacteroidia</taxon>
        <taxon>Bacteroidales</taxon>
        <taxon>Bacteroidaceae</taxon>
        <taxon>Bacteroides</taxon>
    </lineage>
</organism>
<feature type="chain" id="PRO_5036081028" evidence="1">
    <location>
        <begin position="24"/>
        <end position="158"/>
    </location>
</feature>